<keyword evidence="3" id="KW-1185">Reference proteome</keyword>
<dbReference type="EC" id="2.7.1.170" evidence="1"/>
<dbReference type="GO" id="GO:0016301">
    <property type="term" value="F:kinase activity"/>
    <property type="evidence" value="ECO:0007669"/>
    <property type="project" value="UniProtKB-KW"/>
</dbReference>
<dbReference type="GO" id="GO:0009254">
    <property type="term" value="P:peptidoglycan turnover"/>
    <property type="evidence" value="ECO:0007669"/>
    <property type="project" value="UniProtKB-UniRule"/>
</dbReference>
<evidence type="ECO:0000256" key="1">
    <source>
        <dbReference type="HAMAP-Rule" id="MF_01270"/>
    </source>
</evidence>
<dbReference type="InterPro" id="IPR043129">
    <property type="entry name" value="ATPase_NBD"/>
</dbReference>
<dbReference type="UniPathway" id="UPA00544"/>
<proteinExistence type="inferred from homology"/>
<dbReference type="EMBL" id="MSYM01000013">
    <property type="protein sequence ID" value="OLP05743.1"/>
    <property type="molecule type" value="Genomic_DNA"/>
</dbReference>
<accession>A0A1Q8YCL0</accession>
<keyword evidence="1" id="KW-0547">Nucleotide-binding</keyword>
<comment type="caution">
    <text evidence="2">The sequence shown here is derived from an EMBL/GenBank/DDBJ whole genome shotgun (WGS) entry which is preliminary data.</text>
</comment>
<keyword evidence="1 2" id="KW-0418">Kinase</keyword>
<gene>
    <name evidence="1 2" type="primary">anmK</name>
    <name evidence="2" type="ORF">BLL52_1969</name>
</gene>
<keyword evidence="1" id="KW-0119">Carbohydrate metabolism</keyword>
<dbReference type="GO" id="GO:0016773">
    <property type="term" value="F:phosphotransferase activity, alcohol group as acceptor"/>
    <property type="evidence" value="ECO:0007669"/>
    <property type="project" value="UniProtKB-UniRule"/>
</dbReference>
<comment type="pathway">
    <text evidence="1">Cell wall biogenesis; peptidoglycan recycling.</text>
</comment>
<dbReference type="Pfam" id="PF03702">
    <property type="entry name" value="AnmK"/>
    <property type="match status" value="1"/>
</dbReference>
<dbReference type="STRING" id="81479.RA876_04205"/>
<dbReference type="PANTHER" id="PTHR30605">
    <property type="entry name" value="ANHYDRO-N-ACETYLMURAMIC ACID KINASE"/>
    <property type="match status" value="1"/>
</dbReference>
<dbReference type="SUPFAM" id="SSF53067">
    <property type="entry name" value="Actin-like ATPase domain"/>
    <property type="match status" value="1"/>
</dbReference>
<dbReference type="UniPathway" id="UPA00343"/>
<dbReference type="GO" id="GO:0005524">
    <property type="term" value="F:ATP binding"/>
    <property type="evidence" value="ECO:0007669"/>
    <property type="project" value="UniProtKB-UniRule"/>
</dbReference>
<reference evidence="2 3" key="1">
    <citation type="submission" date="2017-01" db="EMBL/GenBank/DDBJ databases">
        <title>Genome sequence of Rhodoferax antarcticus ANT.BR, a psychrophilic purple nonsulfur bacterium from an Antarctic microbial mat.</title>
        <authorList>
            <person name="Baker J."/>
            <person name="Riester C."/>
            <person name="Skinner B."/>
            <person name="Newell A."/>
            <person name="Swingley W."/>
            <person name="Madigan M."/>
            <person name="Jung D."/>
            <person name="Asao M."/>
            <person name="Chen M."/>
            <person name="Loughlin P."/>
            <person name="Pan H."/>
            <person name="Lin S."/>
            <person name="Li N."/>
            <person name="Shaw J."/>
            <person name="Prado M."/>
            <person name="Sherman C."/>
            <person name="Li X."/>
            <person name="Tang J."/>
            <person name="Blankenship R."/>
            <person name="Zhao T."/>
            <person name="Touchman J."/>
            <person name="Sattley M."/>
        </authorList>
    </citation>
    <scope>NUCLEOTIDE SEQUENCE [LARGE SCALE GENOMIC DNA]</scope>
    <source>
        <strain evidence="2 3">ANT.BR</strain>
    </source>
</reference>
<keyword evidence="1" id="KW-0067">ATP-binding</keyword>
<dbReference type="InterPro" id="IPR005338">
    <property type="entry name" value="Anhydro_N_Ac-Mur_kinase"/>
</dbReference>
<dbReference type="GO" id="GO:0006040">
    <property type="term" value="P:amino sugar metabolic process"/>
    <property type="evidence" value="ECO:0007669"/>
    <property type="project" value="InterPro"/>
</dbReference>
<evidence type="ECO:0000313" key="2">
    <source>
        <dbReference type="EMBL" id="OLP05743.1"/>
    </source>
</evidence>
<comment type="function">
    <text evidence="1">Catalyzes the specific phosphorylation of 1,6-anhydro-N-acetylmuramic acid (anhMurNAc) with the simultaneous cleavage of the 1,6-anhydro ring, generating MurNAc-6-P. Is required for the utilization of anhMurNAc either imported from the medium or derived from its own cell wall murein, and thus plays a role in cell wall recycling.</text>
</comment>
<organism evidence="2 3">
    <name type="scientific">Rhodoferax antarcticus ANT.BR</name>
    <dbReference type="NCBI Taxonomy" id="1111071"/>
    <lineage>
        <taxon>Bacteria</taxon>
        <taxon>Pseudomonadati</taxon>
        <taxon>Pseudomonadota</taxon>
        <taxon>Betaproteobacteria</taxon>
        <taxon>Burkholderiales</taxon>
        <taxon>Comamonadaceae</taxon>
        <taxon>Rhodoferax</taxon>
    </lineage>
</organism>
<dbReference type="PANTHER" id="PTHR30605:SF0">
    <property type="entry name" value="ANHYDRO-N-ACETYLMURAMIC ACID KINASE"/>
    <property type="match status" value="1"/>
</dbReference>
<keyword evidence="1" id="KW-0808">Transferase</keyword>
<dbReference type="NCBIfam" id="NF007139">
    <property type="entry name" value="PRK09585.1-3"/>
    <property type="match status" value="1"/>
</dbReference>
<sequence>MSAGVGQPFEALASGNSIKKALCIGLMSGTSLDGVDGVLLDLAGPGVHVLAQASLPFEPTFRAELLSLNIASYNELHRAALAGNRIAAAYAQVVHQLIQQAQNLDLNATDVLAIGAHGQTVRHQPQRWSEAAMGAGYTLQLNNPALLAELTGITVVADFRSRDVAAGGQGAPLVPAFHQQVFSQPGVTVAVLNLGGIANLSVLPGQASDPVLGFDCGPGNALMDAWCLQQTGQPFDQGGAWAASGQCLPDLLARLLDEPYFSQPLPKSTGRDLFNSDWLQDKLQGFTNAPAQDVQATLTELTASACADCISSYAKESKRLIVCGGGAFNHHLLQRLQAHLAGIPVSTSDQDGLPPLEVEAAAFAWLAYQTMHHKPGNLPSVTGAAGRRILGAIYPA</sequence>
<protein>
    <recommendedName>
        <fullName evidence="1">Anhydro-N-acetylmuramic acid kinase</fullName>
        <ecNumber evidence="1">2.7.1.170</ecNumber>
    </recommendedName>
    <alternativeName>
        <fullName evidence="1">AnhMurNAc kinase</fullName>
    </alternativeName>
</protein>
<dbReference type="AlphaFoldDB" id="A0A1Q8YCL0"/>
<comment type="similarity">
    <text evidence="1">Belongs to the anhydro-N-acetylmuramic acid kinase family.</text>
</comment>
<dbReference type="GO" id="GO:0097175">
    <property type="term" value="P:1,6-anhydro-N-acetyl-beta-muramic acid catabolic process"/>
    <property type="evidence" value="ECO:0007669"/>
    <property type="project" value="UniProtKB-UniRule"/>
</dbReference>
<dbReference type="HAMAP" id="MF_01270">
    <property type="entry name" value="AnhMurNAc_kinase"/>
    <property type="match status" value="1"/>
</dbReference>
<dbReference type="CDD" id="cd24050">
    <property type="entry name" value="ASKHA_NBD_ANMK"/>
    <property type="match status" value="1"/>
</dbReference>
<comment type="catalytic activity">
    <reaction evidence="1">
        <text>1,6-anhydro-N-acetyl-beta-muramate + ATP + H2O = N-acetyl-D-muramate 6-phosphate + ADP + H(+)</text>
        <dbReference type="Rhea" id="RHEA:24952"/>
        <dbReference type="ChEBI" id="CHEBI:15377"/>
        <dbReference type="ChEBI" id="CHEBI:15378"/>
        <dbReference type="ChEBI" id="CHEBI:30616"/>
        <dbReference type="ChEBI" id="CHEBI:58690"/>
        <dbReference type="ChEBI" id="CHEBI:58722"/>
        <dbReference type="ChEBI" id="CHEBI:456216"/>
        <dbReference type="EC" id="2.7.1.170"/>
    </reaction>
</comment>
<dbReference type="Proteomes" id="UP000185911">
    <property type="component" value="Unassembled WGS sequence"/>
</dbReference>
<evidence type="ECO:0000313" key="3">
    <source>
        <dbReference type="Proteomes" id="UP000185911"/>
    </source>
</evidence>
<feature type="binding site" evidence="1">
    <location>
        <begin position="29"/>
        <end position="36"/>
    </location>
    <ligand>
        <name>ATP</name>
        <dbReference type="ChEBI" id="CHEBI:30616"/>
    </ligand>
</feature>
<name>A0A1Q8YCL0_9BURK</name>
<comment type="pathway">
    <text evidence="1">Amino-sugar metabolism; 1,6-anhydro-N-acetylmuramate degradation.</text>
</comment>
<dbReference type="Gene3D" id="3.30.420.40">
    <property type="match status" value="2"/>
</dbReference>